<gene>
    <name evidence="2" type="ORF">BSQ44_05780</name>
</gene>
<evidence type="ECO:0000313" key="2">
    <source>
        <dbReference type="EMBL" id="APH70942.1"/>
    </source>
</evidence>
<evidence type="ECO:0000256" key="1">
    <source>
        <dbReference type="SAM" id="MobiDB-lite"/>
    </source>
</evidence>
<dbReference type="AlphaFoldDB" id="A0A1L3SNP9"/>
<reference evidence="3" key="1">
    <citation type="submission" date="2016-11" db="EMBL/GenBank/DDBJ databases">
        <title>Mesorhizobium oceanicum sp. nov., isolated from deep seawater in South China Sea.</title>
        <authorList>
            <person name="Fu G.-Y."/>
        </authorList>
    </citation>
    <scope>NUCLEOTIDE SEQUENCE [LARGE SCALE GENOMIC DNA]</scope>
    <source>
        <strain evidence="3">B7</strain>
    </source>
</reference>
<organism evidence="2 3">
    <name type="scientific">Aquibium oceanicum</name>
    <dbReference type="NCBI Taxonomy" id="1670800"/>
    <lineage>
        <taxon>Bacteria</taxon>
        <taxon>Pseudomonadati</taxon>
        <taxon>Pseudomonadota</taxon>
        <taxon>Alphaproteobacteria</taxon>
        <taxon>Hyphomicrobiales</taxon>
        <taxon>Phyllobacteriaceae</taxon>
        <taxon>Aquibium</taxon>
    </lineage>
</organism>
<keyword evidence="3" id="KW-1185">Reference proteome</keyword>
<proteinExistence type="predicted"/>
<feature type="region of interest" description="Disordered" evidence="1">
    <location>
        <begin position="201"/>
        <end position="231"/>
    </location>
</feature>
<name>A0A1L3SNP9_9HYPH</name>
<dbReference type="KEGG" id="meso:BSQ44_05780"/>
<accession>A0A1L3SNP9</accession>
<dbReference type="Proteomes" id="UP000182840">
    <property type="component" value="Chromosome"/>
</dbReference>
<sequence length="249" mass="28576">MPPPSPSVSTFDKEAFLQQRREAAKSDRSSLRPVAIEKTYRAAFEKFYANRPGLILTAWTAKERGMVRQSILSKWPGSAESAHKFIEWVVDNWYLIRGITFDWMKKSPPPEVPEIGFICQFRANVIGAYNKHLRGEFLAKFDDADQRETRRLMIEKGLPEDKARMEVAEARARIMLREELAKKQANVNHVYRMTKALEKRMRGRPAIDPRSETARRMAQERAAAAPVPETQEAMDEGLTALFAAMSEEF</sequence>
<evidence type="ECO:0000313" key="3">
    <source>
        <dbReference type="Proteomes" id="UP000182840"/>
    </source>
</evidence>
<evidence type="ECO:0008006" key="4">
    <source>
        <dbReference type="Google" id="ProtNLM"/>
    </source>
</evidence>
<feature type="compositionally biased region" description="Basic and acidic residues" evidence="1">
    <location>
        <begin position="201"/>
        <end position="219"/>
    </location>
</feature>
<protein>
    <recommendedName>
        <fullName evidence="4">Replication protein</fullName>
    </recommendedName>
</protein>
<dbReference type="EMBL" id="CP018171">
    <property type="protein sequence ID" value="APH70942.1"/>
    <property type="molecule type" value="Genomic_DNA"/>
</dbReference>